<protein>
    <submittedName>
        <fullName evidence="1">Uncharacterized protein</fullName>
    </submittedName>
</protein>
<accession>A0ACB7YCE6</accession>
<keyword evidence="2" id="KW-1185">Reference proteome</keyword>
<proteinExistence type="predicted"/>
<organism evidence="1 2">
    <name type="scientific">Vaccinium darrowii</name>
    <dbReference type="NCBI Taxonomy" id="229202"/>
    <lineage>
        <taxon>Eukaryota</taxon>
        <taxon>Viridiplantae</taxon>
        <taxon>Streptophyta</taxon>
        <taxon>Embryophyta</taxon>
        <taxon>Tracheophyta</taxon>
        <taxon>Spermatophyta</taxon>
        <taxon>Magnoliopsida</taxon>
        <taxon>eudicotyledons</taxon>
        <taxon>Gunneridae</taxon>
        <taxon>Pentapetalae</taxon>
        <taxon>asterids</taxon>
        <taxon>Ericales</taxon>
        <taxon>Ericaceae</taxon>
        <taxon>Vaccinioideae</taxon>
        <taxon>Vaccinieae</taxon>
        <taxon>Vaccinium</taxon>
    </lineage>
</organism>
<gene>
    <name evidence="1" type="ORF">Vadar_008503</name>
</gene>
<evidence type="ECO:0000313" key="1">
    <source>
        <dbReference type="EMBL" id="KAH7851200.1"/>
    </source>
</evidence>
<name>A0ACB7YCE6_9ERIC</name>
<sequence>MAYGQRFPRCVSACISRDYSIRSVHAKESQEINMEMDRKTFGLLMLLVIILASRDKVVMKVEGRVCESQSHRFKGPCTADWTTKFVKLQITAFESSNVARGGVATNRRIRRSRIDVENDDDDKEEENEEEEEEDMSIQPSSKKPRKSR</sequence>
<reference evidence="1 2" key="1">
    <citation type="journal article" date="2021" name="Hortic Res">
        <title>High-quality reference genome and annotation aids understanding of berry development for evergreen blueberry (Vaccinium darrowii).</title>
        <authorList>
            <person name="Yu J."/>
            <person name="Hulse-Kemp A.M."/>
            <person name="Babiker E."/>
            <person name="Staton M."/>
        </authorList>
    </citation>
    <scope>NUCLEOTIDE SEQUENCE [LARGE SCALE GENOMIC DNA]</scope>
    <source>
        <strain evidence="2">cv. NJ 8807/NJ 8810</strain>
        <tissue evidence="1">Young leaf</tissue>
    </source>
</reference>
<dbReference type="Proteomes" id="UP000828048">
    <property type="component" value="Chromosome 8"/>
</dbReference>
<evidence type="ECO:0000313" key="2">
    <source>
        <dbReference type="Proteomes" id="UP000828048"/>
    </source>
</evidence>
<dbReference type="EMBL" id="CM037158">
    <property type="protein sequence ID" value="KAH7851200.1"/>
    <property type="molecule type" value="Genomic_DNA"/>
</dbReference>
<comment type="caution">
    <text evidence="1">The sequence shown here is derived from an EMBL/GenBank/DDBJ whole genome shotgun (WGS) entry which is preliminary data.</text>
</comment>